<dbReference type="InterPro" id="IPR036179">
    <property type="entry name" value="Ig-like_dom_sf"/>
</dbReference>
<dbReference type="Proteomes" id="UP000515152">
    <property type="component" value="Chromosome 8"/>
</dbReference>
<dbReference type="GO" id="GO:0005923">
    <property type="term" value="C:bicellular tight junction"/>
    <property type="evidence" value="ECO:0007669"/>
    <property type="project" value="UniProtKB-SubCell"/>
</dbReference>
<evidence type="ECO:0000256" key="5">
    <source>
        <dbReference type="ARBA" id="ARBA00022427"/>
    </source>
</evidence>
<evidence type="ECO:0000256" key="6">
    <source>
        <dbReference type="ARBA" id="ARBA00022475"/>
    </source>
</evidence>
<comment type="similarity">
    <text evidence="3">Belongs to the immunoglobulin superfamily.</text>
</comment>
<dbReference type="CTD" id="323696"/>
<keyword evidence="15" id="KW-0325">Glycoprotein</keyword>
<evidence type="ECO:0000256" key="9">
    <source>
        <dbReference type="ARBA" id="ARBA00022729"/>
    </source>
</evidence>
<name>A0A6P3W601_CLUHA</name>
<gene>
    <name evidence="23" type="primary">f11r.1</name>
</gene>
<dbReference type="Pfam" id="PF13927">
    <property type="entry name" value="Ig_3"/>
    <property type="match status" value="1"/>
</dbReference>
<evidence type="ECO:0000256" key="12">
    <source>
        <dbReference type="ARBA" id="ARBA00022989"/>
    </source>
</evidence>
<feature type="domain" description="Ig-like" evidence="21">
    <location>
        <begin position="130"/>
        <end position="226"/>
    </location>
</feature>
<evidence type="ECO:0000313" key="22">
    <source>
        <dbReference type="Proteomes" id="UP000515152"/>
    </source>
</evidence>
<keyword evidence="6" id="KW-1003">Cell membrane</keyword>
<dbReference type="InterPro" id="IPR003599">
    <property type="entry name" value="Ig_sub"/>
</dbReference>
<dbReference type="Pfam" id="PF07686">
    <property type="entry name" value="V-set"/>
    <property type="match status" value="1"/>
</dbReference>
<dbReference type="GeneID" id="105906605"/>
<evidence type="ECO:0000256" key="14">
    <source>
        <dbReference type="ARBA" id="ARBA00023157"/>
    </source>
</evidence>
<keyword evidence="10" id="KW-0677">Repeat</keyword>
<dbReference type="InterPro" id="IPR003598">
    <property type="entry name" value="Ig_sub2"/>
</dbReference>
<evidence type="ECO:0000256" key="2">
    <source>
        <dbReference type="ARBA" id="ARBA00004435"/>
    </source>
</evidence>
<dbReference type="GO" id="GO:0005886">
    <property type="term" value="C:plasma membrane"/>
    <property type="evidence" value="ECO:0007669"/>
    <property type="project" value="UniProtKB-SubCell"/>
</dbReference>
<reference evidence="23" key="1">
    <citation type="submission" date="2025-08" db="UniProtKB">
        <authorList>
            <consortium name="RefSeq"/>
        </authorList>
    </citation>
    <scope>IDENTIFICATION</scope>
</reference>
<dbReference type="GO" id="GO:0050892">
    <property type="term" value="P:intestinal absorption"/>
    <property type="evidence" value="ECO:0007669"/>
    <property type="project" value="TreeGrafter"/>
</dbReference>
<dbReference type="SMART" id="SM00409">
    <property type="entry name" value="IG"/>
    <property type="match status" value="2"/>
</dbReference>
<evidence type="ECO:0000256" key="16">
    <source>
        <dbReference type="ARBA" id="ARBA00023319"/>
    </source>
</evidence>
<feature type="chain" id="PRO_5028424614" description="Junctional adhesion molecule A" evidence="20">
    <location>
        <begin position="25"/>
        <end position="299"/>
    </location>
</feature>
<dbReference type="GO" id="GO:0007155">
    <property type="term" value="P:cell adhesion"/>
    <property type="evidence" value="ECO:0007669"/>
    <property type="project" value="InterPro"/>
</dbReference>
<dbReference type="InterPro" id="IPR013783">
    <property type="entry name" value="Ig-like_fold"/>
</dbReference>
<evidence type="ECO:0000256" key="11">
    <source>
        <dbReference type="ARBA" id="ARBA00022949"/>
    </source>
</evidence>
<dbReference type="FunFam" id="2.60.40.10:FF:000342">
    <property type="entry name" value="Junctional adhesion molecule A"/>
    <property type="match status" value="1"/>
</dbReference>
<sequence>MSEYLQTEMIILIFLGFLLHRADSQGFTATTSTPILKVPENQGADLKCTYSGDFGPNPRIEWNFKKSLGSSFVFFDGKPTEPYEGRVTQYAGGLRFNKVTRDDSGEYVCSVAGNGHSDDVLIKLVVLVAPSVPLCLIPTSVTTSSQVVLSCSDKDASPAATYRWYKNNVPLPEDPSKFQAFKNMTYKIDSSAGILEFPVVSQADNGDYFCTASNEAGPSQSCTAVRMMAYDLNVGGIVAGVIVAILLVGLLVFGVWFAYRKGYIPKMAESKPKTVVYTQPTSNYDDEDGEFKQKSSFVV</sequence>
<keyword evidence="13 19" id="KW-0472">Membrane</keyword>
<evidence type="ECO:0000256" key="15">
    <source>
        <dbReference type="ARBA" id="ARBA00023180"/>
    </source>
</evidence>
<keyword evidence="7" id="KW-0597">Phosphoprotein</keyword>
<keyword evidence="9 20" id="KW-0732">Signal</keyword>
<evidence type="ECO:0000256" key="13">
    <source>
        <dbReference type="ARBA" id="ARBA00023136"/>
    </source>
</evidence>
<keyword evidence="11" id="KW-0965">Cell junction</keyword>
<feature type="domain" description="Ig-like" evidence="21">
    <location>
        <begin position="25"/>
        <end position="123"/>
    </location>
</feature>
<evidence type="ECO:0000256" key="18">
    <source>
        <dbReference type="ARBA" id="ARBA00046718"/>
    </source>
</evidence>
<dbReference type="PANTHER" id="PTHR45113">
    <property type="entry name" value="JUNCTIONAL ADHESION MOLECULE A"/>
    <property type="match status" value="1"/>
</dbReference>
<dbReference type="SMART" id="SM00408">
    <property type="entry name" value="IGc2"/>
    <property type="match status" value="2"/>
</dbReference>
<accession>A0A6P3W601</accession>
<keyword evidence="5" id="KW-0796">Tight junction</keyword>
<dbReference type="InterPro" id="IPR007110">
    <property type="entry name" value="Ig-like_dom"/>
</dbReference>
<evidence type="ECO:0000256" key="4">
    <source>
        <dbReference type="ARBA" id="ARBA00016608"/>
    </source>
</evidence>
<proteinExistence type="inferred from homology"/>
<dbReference type="InterPro" id="IPR013106">
    <property type="entry name" value="Ig_V-set"/>
</dbReference>
<evidence type="ECO:0000256" key="10">
    <source>
        <dbReference type="ARBA" id="ARBA00022737"/>
    </source>
</evidence>
<dbReference type="PANTHER" id="PTHR45113:SF1">
    <property type="entry name" value="JUNCTIONAL ADHESION MOLECULE A"/>
    <property type="match status" value="1"/>
</dbReference>
<keyword evidence="22" id="KW-1185">Reference proteome</keyword>
<evidence type="ECO:0000256" key="20">
    <source>
        <dbReference type="SAM" id="SignalP"/>
    </source>
</evidence>
<organism evidence="22 23">
    <name type="scientific">Clupea harengus</name>
    <name type="common">Atlantic herring</name>
    <dbReference type="NCBI Taxonomy" id="7950"/>
    <lineage>
        <taxon>Eukaryota</taxon>
        <taxon>Metazoa</taxon>
        <taxon>Chordata</taxon>
        <taxon>Craniata</taxon>
        <taxon>Vertebrata</taxon>
        <taxon>Euteleostomi</taxon>
        <taxon>Actinopterygii</taxon>
        <taxon>Neopterygii</taxon>
        <taxon>Teleostei</taxon>
        <taxon>Clupei</taxon>
        <taxon>Clupeiformes</taxon>
        <taxon>Clupeoidei</taxon>
        <taxon>Clupeidae</taxon>
        <taxon>Clupea</taxon>
    </lineage>
</organism>
<evidence type="ECO:0000256" key="19">
    <source>
        <dbReference type="SAM" id="Phobius"/>
    </source>
</evidence>
<comment type="subunit">
    <text evidence="18">Interacts with the ninth PDZ domain of MPDZ. Interacts with the first PDZ domain of PARD3. The association between PARD3 and PARD6B probably disrupts this interaction. Interacts with ITGAL (via I-domain). Interacts with CD151.</text>
</comment>
<keyword evidence="14" id="KW-1015">Disulfide bond</keyword>
<dbReference type="AlphaFoldDB" id="A0A6P3W601"/>
<protein>
    <recommendedName>
        <fullName evidence="4">Junctional adhesion molecule A</fullName>
    </recommendedName>
    <alternativeName>
        <fullName evidence="17">Junctional adhesion molecule 1</fullName>
    </alternativeName>
</protein>
<keyword evidence="16" id="KW-0393">Immunoglobulin domain</keyword>
<keyword evidence="23" id="KW-0675">Receptor</keyword>
<evidence type="ECO:0000259" key="21">
    <source>
        <dbReference type="PROSITE" id="PS50835"/>
    </source>
</evidence>
<dbReference type="Gene3D" id="2.60.40.10">
    <property type="entry name" value="Immunoglobulins"/>
    <property type="match status" value="2"/>
</dbReference>
<evidence type="ECO:0000256" key="3">
    <source>
        <dbReference type="ARBA" id="ARBA00008637"/>
    </source>
</evidence>
<dbReference type="SUPFAM" id="SSF48726">
    <property type="entry name" value="Immunoglobulin"/>
    <property type="match status" value="2"/>
</dbReference>
<keyword evidence="8 19" id="KW-0812">Transmembrane</keyword>
<comment type="subcellular location">
    <subcellularLocation>
        <location evidence="2">Cell junction</location>
        <location evidence="2">Tight junction</location>
    </subcellularLocation>
    <subcellularLocation>
        <location evidence="1">Cell membrane</location>
        <topology evidence="1">Single-pass type I membrane protein</topology>
    </subcellularLocation>
</comment>
<feature type="transmembrane region" description="Helical" evidence="19">
    <location>
        <begin position="234"/>
        <end position="259"/>
    </location>
</feature>
<evidence type="ECO:0000256" key="8">
    <source>
        <dbReference type="ARBA" id="ARBA00022692"/>
    </source>
</evidence>
<evidence type="ECO:0000313" key="23">
    <source>
        <dbReference type="RefSeq" id="XP_012690238.2"/>
    </source>
</evidence>
<dbReference type="GO" id="GO:0090557">
    <property type="term" value="P:establishment of endothelial intestinal barrier"/>
    <property type="evidence" value="ECO:0007669"/>
    <property type="project" value="TreeGrafter"/>
</dbReference>
<evidence type="ECO:0000256" key="7">
    <source>
        <dbReference type="ARBA" id="ARBA00022553"/>
    </source>
</evidence>
<dbReference type="GO" id="GO:0090559">
    <property type="term" value="P:regulation of membrane permeability"/>
    <property type="evidence" value="ECO:0007669"/>
    <property type="project" value="TreeGrafter"/>
</dbReference>
<dbReference type="RefSeq" id="XP_012690238.2">
    <property type="nucleotide sequence ID" value="XM_012834784.3"/>
</dbReference>
<dbReference type="OrthoDB" id="10031887at2759"/>
<evidence type="ECO:0000256" key="1">
    <source>
        <dbReference type="ARBA" id="ARBA00004251"/>
    </source>
</evidence>
<evidence type="ECO:0000256" key="17">
    <source>
        <dbReference type="ARBA" id="ARBA00030590"/>
    </source>
</evidence>
<keyword evidence="12 19" id="KW-1133">Transmembrane helix</keyword>
<dbReference type="PROSITE" id="PS50835">
    <property type="entry name" value="IG_LIKE"/>
    <property type="match status" value="2"/>
</dbReference>
<dbReference type="InterPro" id="IPR042456">
    <property type="entry name" value="F11R"/>
</dbReference>
<dbReference type="KEGG" id="char:105906605"/>
<feature type="signal peptide" evidence="20">
    <location>
        <begin position="1"/>
        <end position="24"/>
    </location>
</feature>